<feature type="repeat" description="TPR" evidence="17">
    <location>
        <begin position="470"/>
        <end position="503"/>
    </location>
</feature>
<sequence length="621" mass="70187">MAMRDLVDQNCGGTNAMVKFATHFTQDKAMRQDGLRRARIVPPQQTVPKPLGEATEEELVSEFMQDQRRQMAPATFQMDSLMREMQEIEGARMVPQRAPGVADLAAAGNWANEYLQAEVHATDQGGDWSTEFVDNRPVKPAPVVNARWAQEYLDQTESANWAEEFDKGQLDDKKWSAEFTEQDELARTAKNLHNSVKDPKLNNSEFMKFIKQIGDGELTIKNNQVIDNRSTQEADEWTEQFSAQSQPQESDKWAKEFEAQIKDSHENLEESDSSFWDNLQKQWDEAAREDPTYHPWLSDFDAYQSDSIYKDYKFDEDNPLKDHPDPFSEGLKRLKQGDIPNAVFLFEAAVQKNPEHAEAWQYLGTTQADNEQEPSAIAALRKCKELQPDNLTAHMGLAVSYTNESMPYEACCSLKDWLKYNRKYLGLVSNESEGAQSNPAVSSLMMIGLQKEVQDLYIRAVQTSPKAIDPDLQVGLGVLFNLSGEYDKAVDCFNAALQVHPEDSLLWNKLGATLANGSRSEEAVVAYHRALELSPGYVRTRYNLGIACINLGAYKEAVEHFLSALHLQERSRGPKGERSVMSDNIWSTLRMTLSLMGRTDLTAVCDSKDLPHLNKEFGIDT</sequence>
<dbReference type="GO" id="GO:0005829">
    <property type="term" value="C:cytosol"/>
    <property type="evidence" value="ECO:0007669"/>
    <property type="project" value="UniProtKB-SubCell"/>
</dbReference>
<evidence type="ECO:0000256" key="5">
    <source>
        <dbReference type="ARBA" id="ARBA00022448"/>
    </source>
</evidence>
<keyword evidence="10" id="KW-0832">Ubl conjugation</keyword>
<dbReference type="Pfam" id="PF13432">
    <property type="entry name" value="TPR_16"/>
    <property type="match status" value="1"/>
</dbReference>
<reference evidence="18" key="1">
    <citation type="journal article" date="2023" name="Mol. Biol. Evol.">
        <title>Third-Generation Sequencing Reveals the Adaptive Role of the Epigenome in Three Deep-Sea Polychaetes.</title>
        <authorList>
            <person name="Perez M."/>
            <person name="Aroh O."/>
            <person name="Sun Y."/>
            <person name="Lan Y."/>
            <person name="Juniper S.K."/>
            <person name="Young C.R."/>
            <person name="Angers B."/>
            <person name="Qian P.Y."/>
        </authorList>
    </citation>
    <scope>NUCLEOTIDE SEQUENCE</scope>
    <source>
        <strain evidence="18">P08H-3</strain>
    </source>
</reference>
<evidence type="ECO:0000256" key="13">
    <source>
        <dbReference type="ARBA" id="ARBA00030232"/>
    </source>
</evidence>
<dbReference type="Gene3D" id="1.25.40.10">
    <property type="entry name" value="Tetratricopeptide repeat domain"/>
    <property type="match status" value="1"/>
</dbReference>
<dbReference type="Pfam" id="PF13181">
    <property type="entry name" value="TPR_8"/>
    <property type="match status" value="1"/>
</dbReference>
<dbReference type="AlphaFoldDB" id="A0AAD9JYW8"/>
<keyword evidence="5" id="KW-0813">Transport</keyword>
<dbReference type="PANTHER" id="PTHR10130">
    <property type="entry name" value="PEROXISOMAL TARGETING SIGNAL 1 RECEPTOR PEX5"/>
    <property type="match status" value="1"/>
</dbReference>
<comment type="similarity">
    <text evidence="3">Belongs to the peroxisomal targeting signal receptor family.</text>
</comment>
<keyword evidence="12" id="KW-0576">Peroxisome</keyword>
<evidence type="ECO:0000256" key="4">
    <source>
        <dbReference type="ARBA" id="ARBA00018416"/>
    </source>
</evidence>
<dbReference type="GO" id="GO:0005052">
    <property type="term" value="F:peroxisome matrix targeting signal-1 binding"/>
    <property type="evidence" value="ECO:0007669"/>
    <property type="project" value="TreeGrafter"/>
</dbReference>
<accession>A0AAD9JYW8</accession>
<feature type="repeat" description="TPR" evidence="17">
    <location>
        <begin position="357"/>
        <end position="390"/>
    </location>
</feature>
<keyword evidence="6" id="KW-0963">Cytoplasm</keyword>
<evidence type="ECO:0000256" key="17">
    <source>
        <dbReference type="PROSITE-ProRule" id="PRU00339"/>
    </source>
</evidence>
<comment type="caution">
    <text evidence="18">The sequence shown here is derived from an EMBL/GenBank/DDBJ whole genome shotgun (WGS) entry which is preliminary data.</text>
</comment>
<dbReference type="InterPro" id="IPR024111">
    <property type="entry name" value="PEX5/PEX5L"/>
</dbReference>
<comment type="subcellular location">
    <subcellularLocation>
        <location evidence="2">Cytoplasm</location>
        <location evidence="2">Cytosol</location>
    </subcellularLocation>
    <subcellularLocation>
        <location evidence="1">Peroxisome matrix</location>
    </subcellularLocation>
</comment>
<name>A0AAD9JYW8_9ANNE</name>
<dbReference type="InterPro" id="IPR011990">
    <property type="entry name" value="TPR-like_helical_dom_sf"/>
</dbReference>
<evidence type="ECO:0000256" key="3">
    <source>
        <dbReference type="ARBA" id="ARBA00005348"/>
    </source>
</evidence>
<dbReference type="FunFam" id="1.25.40.10:FF:000034">
    <property type="entry name" value="Peroxisomal biogenesis factor 5 isoform 1"/>
    <property type="match status" value="1"/>
</dbReference>
<dbReference type="InterPro" id="IPR019734">
    <property type="entry name" value="TPR_rpt"/>
</dbReference>
<dbReference type="EMBL" id="JAODUP010000110">
    <property type="protein sequence ID" value="KAK2161776.1"/>
    <property type="molecule type" value="Genomic_DNA"/>
</dbReference>
<evidence type="ECO:0000256" key="6">
    <source>
        <dbReference type="ARBA" id="ARBA00022490"/>
    </source>
</evidence>
<evidence type="ECO:0000256" key="9">
    <source>
        <dbReference type="ARBA" id="ARBA00022803"/>
    </source>
</evidence>
<keyword evidence="19" id="KW-1185">Reference proteome</keyword>
<feature type="repeat" description="TPR" evidence="17">
    <location>
        <begin position="538"/>
        <end position="571"/>
    </location>
</feature>
<keyword evidence="9 17" id="KW-0802">TPR repeat</keyword>
<evidence type="ECO:0000256" key="2">
    <source>
        <dbReference type="ARBA" id="ARBA00004514"/>
    </source>
</evidence>
<keyword evidence="11" id="KW-0653">Protein transport</keyword>
<gene>
    <name evidence="18" type="ORF">LSH36_110g05154</name>
</gene>
<dbReference type="PANTHER" id="PTHR10130:SF0">
    <property type="entry name" value="GH08708P"/>
    <property type="match status" value="1"/>
</dbReference>
<evidence type="ECO:0000256" key="11">
    <source>
        <dbReference type="ARBA" id="ARBA00022927"/>
    </source>
</evidence>
<comment type="function">
    <text evidence="16">Receptor that mediates peroxisomal import of proteins containing a C-terminal PTS1-type tripeptide peroxisomal targeting signal (SKL-type). Binds to cargo proteins containing a PTS1 peroxisomal targeting signal in the cytosol, and translocates them into the peroxisome matrix by passing through the PEX13-PEX14 docking complex along with cargo proteins. PEX5 receptor is then retrotranslocated into the cytosol, leading to release of bound cargo in the peroxisome matrix, and reset for a subsequent peroxisome import cycle.</text>
</comment>
<evidence type="ECO:0000256" key="14">
    <source>
        <dbReference type="ARBA" id="ARBA00032505"/>
    </source>
</evidence>
<dbReference type="GO" id="GO:0005782">
    <property type="term" value="C:peroxisomal matrix"/>
    <property type="evidence" value="ECO:0007669"/>
    <property type="project" value="UniProtKB-SubCell"/>
</dbReference>
<dbReference type="GO" id="GO:0016560">
    <property type="term" value="P:protein import into peroxisome matrix, docking"/>
    <property type="evidence" value="ECO:0007669"/>
    <property type="project" value="TreeGrafter"/>
</dbReference>
<organism evidence="18 19">
    <name type="scientific">Paralvinella palmiformis</name>
    <dbReference type="NCBI Taxonomy" id="53620"/>
    <lineage>
        <taxon>Eukaryota</taxon>
        <taxon>Metazoa</taxon>
        <taxon>Spiralia</taxon>
        <taxon>Lophotrochozoa</taxon>
        <taxon>Annelida</taxon>
        <taxon>Polychaeta</taxon>
        <taxon>Sedentaria</taxon>
        <taxon>Canalipalpata</taxon>
        <taxon>Terebellida</taxon>
        <taxon>Terebelliformia</taxon>
        <taxon>Alvinellidae</taxon>
        <taxon>Paralvinella</taxon>
    </lineage>
</organism>
<keyword evidence="7" id="KW-1017">Isopeptide bond</keyword>
<evidence type="ECO:0000256" key="16">
    <source>
        <dbReference type="ARBA" id="ARBA00046106"/>
    </source>
</evidence>
<dbReference type="Proteomes" id="UP001208570">
    <property type="component" value="Unassembled WGS sequence"/>
</dbReference>
<evidence type="ECO:0000256" key="8">
    <source>
        <dbReference type="ARBA" id="ARBA00022737"/>
    </source>
</evidence>
<dbReference type="PROSITE" id="PS50005">
    <property type="entry name" value="TPR"/>
    <property type="match status" value="4"/>
</dbReference>
<protein>
    <recommendedName>
        <fullName evidence="4">Peroxisomal targeting signal 1 receptor</fullName>
    </recommendedName>
    <alternativeName>
        <fullName evidence="13">PTS1-BP</fullName>
    </alternativeName>
    <alternativeName>
        <fullName evidence="14">Peroxin-5</fullName>
    </alternativeName>
</protein>
<evidence type="ECO:0000313" key="19">
    <source>
        <dbReference type="Proteomes" id="UP001208570"/>
    </source>
</evidence>
<dbReference type="Pfam" id="PF14559">
    <property type="entry name" value="TPR_19"/>
    <property type="match status" value="1"/>
</dbReference>
<evidence type="ECO:0000256" key="10">
    <source>
        <dbReference type="ARBA" id="ARBA00022843"/>
    </source>
</evidence>
<evidence type="ECO:0000256" key="1">
    <source>
        <dbReference type="ARBA" id="ARBA00004253"/>
    </source>
</evidence>
<evidence type="ECO:0000256" key="15">
    <source>
        <dbReference type="ARBA" id="ARBA00046072"/>
    </source>
</evidence>
<keyword evidence="8" id="KW-0677">Repeat</keyword>
<dbReference type="SMART" id="SM00028">
    <property type="entry name" value="TPR"/>
    <property type="match status" value="5"/>
</dbReference>
<evidence type="ECO:0000313" key="18">
    <source>
        <dbReference type="EMBL" id="KAK2161776.1"/>
    </source>
</evidence>
<evidence type="ECO:0000256" key="12">
    <source>
        <dbReference type="ARBA" id="ARBA00023140"/>
    </source>
</evidence>
<dbReference type="GO" id="GO:0005778">
    <property type="term" value="C:peroxisomal membrane"/>
    <property type="evidence" value="ECO:0007669"/>
    <property type="project" value="TreeGrafter"/>
</dbReference>
<proteinExistence type="inferred from homology"/>
<dbReference type="SUPFAM" id="SSF48452">
    <property type="entry name" value="TPR-like"/>
    <property type="match status" value="1"/>
</dbReference>
<comment type="function">
    <text evidence="15">In addition to promoting peroxisomal translocation of proteins containing a PTS1 peroxisomal targeting signal, mediates peroxisomal import of proteins containing a C-terminal PTS2-type peroxisomal targeting signal via its interaction with PEX7. Interaction with PEX7 only takes place when PEX7 is associated with cargo proteins containing a PTS2 peroxisomal targeting signal. PEX7 along with PTS2-containing cargo proteins are then translocated through the PEX13-PEX14 docking complex together with PEX5.</text>
</comment>
<feature type="repeat" description="TPR" evidence="17">
    <location>
        <begin position="504"/>
        <end position="537"/>
    </location>
</feature>
<evidence type="ECO:0000256" key="7">
    <source>
        <dbReference type="ARBA" id="ARBA00022499"/>
    </source>
</evidence>